<name>A0A0C9QRG2_9HYME</name>
<dbReference type="AlphaFoldDB" id="A0A0C9QRG2"/>
<gene>
    <name evidence="1" type="primary">mobA</name>
    <name evidence="1" type="ORF">g.35827</name>
</gene>
<proteinExistence type="predicted"/>
<evidence type="ECO:0000313" key="1">
    <source>
        <dbReference type="EMBL" id="JAG76041.1"/>
    </source>
</evidence>
<organism evidence="1">
    <name type="scientific">Fopius arisanus</name>
    <dbReference type="NCBI Taxonomy" id="64838"/>
    <lineage>
        <taxon>Eukaryota</taxon>
        <taxon>Metazoa</taxon>
        <taxon>Ecdysozoa</taxon>
        <taxon>Arthropoda</taxon>
        <taxon>Hexapoda</taxon>
        <taxon>Insecta</taxon>
        <taxon>Pterygota</taxon>
        <taxon>Neoptera</taxon>
        <taxon>Endopterygota</taxon>
        <taxon>Hymenoptera</taxon>
        <taxon>Apocrita</taxon>
        <taxon>Ichneumonoidea</taxon>
        <taxon>Braconidae</taxon>
        <taxon>Opiinae</taxon>
        <taxon>Fopius</taxon>
    </lineage>
</organism>
<reference evidence="1" key="1">
    <citation type="submission" date="2015-01" db="EMBL/GenBank/DDBJ databases">
        <title>Transcriptome Assembly of Fopius arisanus.</title>
        <authorList>
            <person name="Geib S."/>
        </authorList>
    </citation>
    <scope>NUCLEOTIDE SEQUENCE</scope>
</reference>
<protein>
    <submittedName>
        <fullName evidence="1">MobA protein</fullName>
    </submittedName>
</protein>
<dbReference type="EMBL" id="GBYB01006274">
    <property type="protein sequence ID" value="JAG76041.1"/>
    <property type="molecule type" value="Transcribed_RNA"/>
</dbReference>
<sequence>MINALIVKRNKDVHNRLRHLFKAVHNVQYNDFILCDQCPVYTIEPKSGEIFKIEKLFIEAKSQSEVATIKDLYIEGYRVVPTKSCFIPPCPSKDIGIRQIEKISDCLEILSIEENQNKYIYLAMRDNNYSISLFHA</sequence>
<accession>A0A0C9QRG2</accession>